<dbReference type="Pfam" id="PF01112">
    <property type="entry name" value="Asparaginase_2"/>
    <property type="match status" value="1"/>
</dbReference>
<gene>
    <name evidence="1" type="ORF">ENL21_02120</name>
</gene>
<dbReference type="Proteomes" id="UP000886111">
    <property type="component" value="Unassembled WGS sequence"/>
</dbReference>
<accession>A0A7V5H2A8</accession>
<dbReference type="AlphaFoldDB" id="A0A7V5H2A8"/>
<evidence type="ECO:0000313" key="1">
    <source>
        <dbReference type="EMBL" id="HHE54549.1"/>
    </source>
</evidence>
<sequence>MPELEPKLIVHGGAWDIPKRLHHEHLAGIEQALQLGQQVLKKEDDARKTVIEVIKFLEELMPVAVRF</sequence>
<dbReference type="GO" id="GO:0016787">
    <property type="term" value="F:hydrolase activity"/>
    <property type="evidence" value="ECO:0007669"/>
    <property type="project" value="InterPro"/>
</dbReference>
<comment type="caution">
    <text evidence="1">The sequence shown here is derived from an EMBL/GenBank/DDBJ whole genome shotgun (WGS) entry which is preliminary data.</text>
</comment>
<dbReference type="InterPro" id="IPR000246">
    <property type="entry name" value="Peptidase_T2"/>
</dbReference>
<proteinExistence type="predicted"/>
<name>A0A7V5H2A8_CALAY</name>
<dbReference type="EMBL" id="DRTD01000153">
    <property type="protein sequence ID" value="HHE54549.1"/>
    <property type="molecule type" value="Genomic_DNA"/>
</dbReference>
<protein>
    <submittedName>
        <fullName evidence="1">Uncharacterized protein</fullName>
    </submittedName>
</protein>
<reference evidence="1" key="1">
    <citation type="journal article" date="2020" name="mSystems">
        <title>Genome- and Community-Level Interaction Insights into Carbon Utilization and Element Cycling Functions of Hydrothermarchaeota in Hydrothermal Sediment.</title>
        <authorList>
            <person name="Zhou Z."/>
            <person name="Liu Y."/>
            <person name="Xu W."/>
            <person name="Pan J."/>
            <person name="Luo Z.H."/>
            <person name="Li M."/>
        </authorList>
    </citation>
    <scope>NUCLEOTIDE SEQUENCE [LARGE SCALE GENOMIC DNA]</scope>
    <source>
        <strain evidence="1">HyVt-76</strain>
    </source>
</reference>
<organism evidence="1">
    <name type="scientific">Caldithrix abyssi</name>
    <dbReference type="NCBI Taxonomy" id="187145"/>
    <lineage>
        <taxon>Bacteria</taxon>
        <taxon>Pseudomonadati</taxon>
        <taxon>Calditrichota</taxon>
        <taxon>Calditrichia</taxon>
        <taxon>Calditrichales</taxon>
        <taxon>Calditrichaceae</taxon>
        <taxon>Caldithrix</taxon>
    </lineage>
</organism>